<evidence type="ECO:0000259" key="1">
    <source>
        <dbReference type="Pfam" id="PF04717"/>
    </source>
</evidence>
<accession>A0A6B3NLW1</accession>
<proteinExistence type="predicted"/>
<reference evidence="2" key="1">
    <citation type="submission" date="2019-11" db="EMBL/GenBank/DDBJ databases">
        <title>Genomic insights into an expanded diversity of filamentous marine cyanobacteria reveals the extraordinary biosynthetic potential of Moorea and Okeania.</title>
        <authorList>
            <person name="Ferreira Leao T."/>
            <person name="Wang M."/>
            <person name="Moss N."/>
            <person name="Da Silva R."/>
            <person name="Sanders J."/>
            <person name="Nurk S."/>
            <person name="Gurevich A."/>
            <person name="Humphrey G."/>
            <person name="Reher R."/>
            <person name="Zhu Q."/>
            <person name="Belda-Ferre P."/>
            <person name="Glukhov E."/>
            <person name="Rex R."/>
            <person name="Dorrestein P.C."/>
            <person name="Knight R."/>
            <person name="Pevzner P."/>
            <person name="Gerwick W.H."/>
            <person name="Gerwick L."/>
        </authorList>
    </citation>
    <scope>NUCLEOTIDE SEQUENCE</scope>
    <source>
        <strain evidence="2">SIO1C4</strain>
    </source>
</reference>
<protein>
    <submittedName>
        <fullName evidence="2">Phage tail protein</fullName>
    </submittedName>
</protein>
<dbReference type="EMBL" id="JAAHFQ010000501">
    <property type="protein sequence ID" value="NER30178.1"/>
    <property type="molecule type" value="Genomic_DNA"/>
</dbReference>
<dbReference type="SUPFAM" id="SSF69255">
    <property type="entry name" value="gp5 N-terminal domain-like"/>
    <property type="match status" value="1"/>
</dbReference>
<dbReference type="Pfam" id="PF04717">
    <property type="entry name" value="Phage_base_V"/>
    <property type="match status" value="1"/>
</dbReference>
<evidence type="ECO:0000313" key="2">
    <source>
        <dbReference type="EMBL" id="NER30178.1"/>
    </source>
</evidence>
<dbReference type="InterPro" id="IPR037026">
    <property type="entry name" value="Vgr_OB-fold_dom_sf"/>
</dbReference>
<comment type="caution">
    <text evidence="2">The sequence shown here is derived from an EMBL/GenBank/DDBJ whole genome shotgun (WGS) entry which is preliminary data.</text>
</comment>
<dbReference type="SUPFAM" id="SSF69349">
    <property type="entry name" value="Phage fibre proteins"/>
    <property type="match status" value="1"/>
</dbReference>
<name>A0A6B3NLW1_9CYAN</name>
<sequence>MNLFEILLEGQEQQTIASPIYGVVIGVVTNNEDPENLGRVKIKFPWLSEADESDWARIATPMAGKERGIYFLPEVNDEVLVAFVHGDIRFPYVLGMLWNGQDQPPANNEDGKNNIRLIQSRSGHMVRLNDQEGKETIEIIDKSGKNSLIFDTAKNAIAITANQDITLSATQGTIKLEARSIEIKSTADSKIEAGGGMDIEAKAMMNLKGATINLN</sequence>
<organism evidence="2">
    <name type="scientific">Symploca sp. SIO1C4</name>
    <dbReference type="NCBI Taxonomy" id="2607765"/>
    <lineage>
        <taxon>Bacteria</taxon>
        <taxon>Bacillati</taxon>
        <taxon>Cyanobacteriota</taxon>
        <taxon>Cyanophyceae</taxon>
        <taxon>Coleofasciculales</taxon>
        <taxon>Coleofasciculaceae</taxon>
        <taxon>Symploca</taxon>
    </lineage>
</organism>
<dbReference type="AlphaFoldDB" id="A0A6B3NLW1"/>
<dbReference type="Gene3D" id="2.40.50.230">
    <property type="entry name" value="Gp5 N-terminal domain"/>
    <property type="match status" value="1"/>
</dbReference>
<feature type="domain" description="Gp5/Type VI secretion system Vgr protein OB-fold" evidence="1">
    <location>
        <begin position="25"/>
        <end position="98"/>
    </location>
</feature>
<dbReference type="InterPro" id="IPR006531">
    <property type="entry name" value="Gp5/Vgr_OB"/>
</dbReference>
<gene>
    <name evidence="2" type="ORF">F6J89_21790</name>
</gene>